<keyword evidence="7" id="KW-0067">ATP-binding</keyword>
<protein>
    <recommendedName>
        <fullName evidence="9">Selenoprotein O</fullName>
    </recommendedName>
</protein>
<dbReference type="GO" id="GO:0005524">
    <property type="term" value="F:ATP binding"/>
    <property type="evidence" value="ECO:0007669"/>
    <property type="project" value="UniProtKB-KW"/>
</dbReference>
<dbReference type="Pfam" id="PF02696">
    <property type="entry name" value="SelO"/>
    <property type="match status" value="1"/>
</dbReference>
<dbReference type="HOGENOM" id="CLU_010245_2_0_1"/>
<accession>A0A095CAX8</accession>
<dbReference type="STRING" id="294750.A0A095CAX8"/>
<dbReference type="PANTHER" id="PTHR32057">
    <property type="entry name" value="PROTEIN ADENYLYLTRANSFERASE SELO, MITOCHONDRIAL"/>
    <property type="match status" value="1"/>
</dbReference>
<keyword evidence="3" id="KW-0808">Transferase</keyword>
<evidence type="ECO:0000256" key="9">
    <source>
        <dbReference type="ARBA" id="ARBA00031547"/>
    </source>
</evidence>
<keyword evidence="6" id="KW-0547">Nucleotide-binding</keyword>
<dbReference type="Proteomes" id="UP000029445">
    <property type="component" value="Chromosome 8"/>
</dbReference>
<evidence type="ECO:0000313" key="12">
    <source>
        <dbReference type="Proteomes" id="UP000029445"/>
    </source>
</evidence>
<organism evidence="11 12">
    <name type="scientific">Cryptococcus deuterogattii (strain R265)</name>
    <name type="common">Cryptococcus gattii VGII (strain R265)</name>
    <dbReference type="NCBI Taxonomy" id="294750"/>
    <lineage>
        <taxon>Eukaryota</taxon>
        <taxon>Fungi</taxon>
        <taxon>Dikarya</taxon>
        <taxon>Basidiomycota</taxon>
        <taxon>Agaricomycotina</taxon>
        <taxon>Tremellomycetes</taxon>
        <taxon>Tremellales</taxon>
        <taxon>Cryptococcaceae</taxon>
        <taxon>Cryptococcus</taxon>
        <taxon>Cryptococcus gattii species complex</taxon>
    </lineage>
</organism>
<evidence type="ECO:0000256" key="2">
    <source>
        <dbReference type="ARBA" id="ARBA00009747"/>
    </source>
</evidence>
<keyword evidence="8" id="KW-0460">Magnesium</keyword>
<dbReference type="OMA" id="HVVNLNA"/>
<feature type="compositionally biased region" description="Low complexity" evidence="10">
    <location>
        <begin position="17"/>
        <end position="31"/>
    </location>
</feature>
<keyword evidence="5" id="KW-0479">Metal-binding</keyword>
<dbReference type="GO" id="GO:0046872">
    <property type="term" value="F:metal ion binding"/>
    <property type="evidence" value="ECO:0007669"/>
    <property type="project" value="UniProtKB-KW"/>
</dbReference>
<dbReference type="PANTHER" id="PTHR32057:SF14">
    <property type="entry name" value="PROTEIN ADENYLYLTRANSFERASE SELO, MITOCHONDRIAL"/>
    <property type="match status" value="1"/>
</dbReference>
<dbReference type="GO" id="GO:0005739">
    <property type="term" value="C:mitochondrion"/>
    <property type="evidence" value="ECO:0007669"/>
    <property type="project" value="TreeGrafter"/>
</dbReference>
<dbReference type="GeneID" id="88178942"/>
<keyword evidence="4" id="KW-0548">Nucleotidyltransferase</keyword>
<sequence>MASSKPLHQLPLPARTLQSSLPQLPLSSQPSAQRRSTIFKGSTPGIWARVNPMWASWPIRLSKEEAEDLGVNVERGEKIDVEDIMKSWQPNDVLQQGAENGLDLKSSKRREKLEPIILGISPSALKESLPHLDVGDLLEICKAGEQPTSGNSAREIFIDILSGRKVLASDNYGPWATRYSGHQFGQWAGQLGDGRVVSVLETESEQGGRQEIQLKGAGRTPFSRADDGLAHLRSGIREFLGCEAVAALGIPTTRALTLLTIPLPYLPVFREGTIHPSSLLTRVAPSFIRVGHFEALNPPSSAAGGRQFFVGGGGWIDDQTEEEGEEEGNGNLEGLRDLGDWMKEIMEVKEGWKSWVDEVIKKNAEMVAKWQVYGYMNGVINTDNVTLMGITIDYGPYAFMDVFDQKHVSNQSDPSGMYAYRNQVSRIQFALSKFIDSVSPLLGYESIHSNIPKGWSEGKTKEDIKNWSEKGKEVMKGWEKVFEEHEEESEMKGWYQRFGLKTEKQYDQRDIKYDFLNYLQVHDLDFHTAFRGLCEFSPTKASSESGDKYIKEFVPHWVRSAVDKSASDDSLKLAEEDFVRWFGIYAKRANLEDEKCAWGSTDGWEPARAADMRKRNPTFVLRQWILEELLGKMEQALTDPYKAAQSKNDVDKQKVEEGVRIARTELWKILEMATNPFENWGQGEGSEEELEAQRRLCGVGAKEMFGYQCGCSS</sequence>
<reference evidence="11 12" key="2">
    <citation type="journal article" date="2018" name="Proc. Natl. Acad. Sci.">
        <title>RNAi is a critical determinant of centromere evolution in closely related fungi.</title>
        <authorList>
            <person name="Yadav V."/>
            <person name="Sun S."/>
            <person name="Billmyre R.B."/>
            <person name="Thimmappa B.C."/>
            <person name="Shea T."/>
            <person name="Lintner R."/>
            <person name="Bakkeren G."/>
            <person name="Cuomo C.A."/>
            <person name="Heitman J."/>
            <person name="Sanyal K."/>
        </authorList>
    </citation>
    <scope>NUCLEOTIDE SEQUENCE [LARGE SCALE GENOMIC DNA]</scope>
    <source>
        <strain evidence="11 12">R265</strain>
    </source>
</reference>
<name>A0A095CAX8_CRYD2</name>
<evidence type="ECO:0000256" key="4">
    <source>
        <dbReference type="ARBA" id="ARBA00022695"/>
    </source>
</evidence>
<dbReference type="VEuPathDB" id="FungiDB:CNBG_2597"/>
<dbReference type="InterPro" id="IPR003846">
    <property type="entry name" value="SelO"/>
</dbReference>
<feature type="region of interest" description="Disordered" evidence="10">
    <location>
        <begin position="1"/>
        <end position="37"/>
    </location>
</feature>
<dbReference type="GO" id="GO:0070733">
    <property type="term" value="F:AMPylase activity"/>
    <property type="evidence" value="ECO:0007669"/>
    <property type="project" value="TreeGrafter"/>
</dbReference>
<proteinExistence type="inferred from homology"/>
<evidence type="ECO:0000256" key="7">
    <source>
        <dbReference type="ARBA" id="ARBA00022840"/>
    </source>
</evidence>
<evidence type="ECO:0000256" key="10">
    <source>
        <dbReference type="SAM" id="MobiDB-lite"/>
    </source>
</evidence>
<reference evidence="11 12" key="1">
    <citation type="journal article" date="2011" name="MBio">
        <title>Genome variation in Cryptococcus gattii, an emerging pathogen of immunocompetent hosts.</title>
        <authorList>
            <person name="D'Souza C.A."/>
            <person name="Kronstad J.W."/>
            <person name="Taylor G."/>
            <person name="Warren R."/>
            <person name="Yuen M."/>
            <person name="Hu G."/>
            <person name="Jung W.H."/>
            <person name="Sham A."/>
            <person name="Kidd S.E."/>
            <person name="Tangen K."/>
            <person name="Lee N."/>
            <person name="Zeilmaker T."/>
            <person name="Sawkins J."/>
            <person name="McVicker G."/>
            <person name="Shah S."/>
            <person name="Gnerre S."/>
            <person name="Griggs A."/>
            <person name="Zeng Q."/>
            <person name="Bartlett K."/>
            <person name="Li W."/>
            <person name="Wang X."/>
            <person name="Heitman J."/>
            <person name="Stajich J.E."/>
            <person name="Fraser J.A."/>
            <person name="Meyer W."/>
            <person name="Carter D."/>
            <person name="Schein J."/>
            <person name="Krzywinski M."/>
            <person name="Kwon-Chung K.J."/>
            <person name="Varma A."/>
            <person name="Wang J."/>
            <person name="Brunham R."/>
            <person name="Fyfe M."/>
            <person name="Ouellette B.F."/>
            <person name="Siddiqui A."/>
            <person name="Marra M."/>
            <person name="Jones S."/>
            <person name="Holt R."/>
            <person name="Birren B.W."/>
            <person name="Galagan J.E."/>
            <person name="Cuomo C.A."/>
        </authorList>
    </citation>
    <scope>NUCLEOTIDE SEQUENCE [LARGE SCALE GENOMIC DNA]</scope>
    <source>
        <strain evidence="11 12">R265</strain>
    </source>
</reference>
<dbReference type="RefSeq" id="XP_062882623.1">
    <property type="nucleotide sequence ID" value="XM_063026668.1"/>
</dbReference>
<keyword evidence="12" id="KW-1185">Reference proteome</keyword>
<dbReference type="KEGG" id="cdeu:CNBG_2597"/>
<evidence type="ECO:0000256" key="5">
    <source>
        <dbReference type="ARBA" id="ARBA00022723"/>
    </source>
</evidence>
<dbReference type="OrthoDB" id="10254721at2759"/>
<gene>
    <name evidence="11" type="ORF">CNBG_2597</name>
</gene>
<evidence type="ECO:0000256" key="1">
    <source>
        <dbReference type="ARBA" id="ARBA00001946"/>
    </source>
</evidence>
<evidence type="ECO:0000256" key="6">
    <source>
        <dbReference type="ARBA" id="ARBA00022741"/>
    </source>
</evidence>
<evidence type="ECO:0000313" key="11">
    <source>
        <dbReference type="EMBL" id="KGB76759.1"/>
    </source>
</evidence>
<comment type="cofactor">
    <cofactor evidence="1">
        <name>Mg(2+)</name>
        <dbReference type="ChEBI" id="CHEBI:18420"/>
    </cofactor>
</comment>
<dbReference type="AlphaFoldDB" id="A0A095CAX8"/>
<dbReference type="EMBL" id="CP025766">
    <property type="protein sequence ID" value="KGB76759.1"/>
    <property type="molecule type" value="Genomic_DNA"/>
</dbReference>
<evidence type="ECO:0000256" key="8">
    <source>
        <dbReference type="ARBA" id="ARBA00022842"/>
    </source>
</evidence>
<comment type="similarity">
    <text evidence="2">Belongs to the SELO family.</text>
</comment>
<evidence type="ECO:0000256" key="3">
    <source>
        <dbReference type="ARBA" id="ARBA00022679"/>
    </source>
</evidence>